<comment type="catalytic activity">
    <reaction evidence="13">
        <text>L-seryl-[protein] + ATP = O-phospho-L-seryl-[protein] + ADP + H(+)</text>
        <dbReference type="Rhea" id="RHEA:17989"/>
        <dbReference type="Rhea" id="RHEA-COMP:9863"/>
        <dbReference type="Rhea" id="RHEA-COMP:11604"/>
        <dbReference type="ChEBI" id="CHEBI:15378"/>
        <dbReference type="ChEBI" id="CHEBI:29999"/>
        <dbReference type="ChEBI" id="CHEBI:30616"/>
        <dbReference type="ChEBI" id="CHEBI:83421"/>
        <dbReference type="ChEBI" id="CHEBI:456216"/>
        <dbReference type="EC" id="2.7.11.22"/>
    </reaction>
</comment>
<proteinExistence type="inferred from homology"/>
<dbReference type="InterPro" id="IPR017441">
    <property type="entry name" value="Protein_kinase_ATP_BS"/>
</dbReference>
<dbReference type="InterPro" id="IPR011009">
    <property type="entry name" value="Kinase-like_dom_sf"/>
</dbReference>
<keyword evidence="7 14" id="KW-0547">Nucleotide-binding</keyword>
<dbReference type="AlphaFoldDB" id="A0A1Q3D048"/>
<feature type="compositionally biased region" description="Polar residues" evidence="16">
    <location>
        <begin position="302"/>
        <end position="318"/>
    </location>
</feature>
<dbReference type="InterPro" id="IPR050117">
    <property type="entry name" value="MAPK"/>
</dbReference>
<comment type="similarity">
    <text evidence="1">Belongs to the protein kinase superfamily. CMGC Ser/Thr protein kinase family. CDC2/CDKX subfamily.</text>
</comment>
<evidence type="ECO:0000256" key="3">
    <source>
        <dbReference type="ARBA" id="ARBA00012425"/>
    </source>
</evidence>
<comment type="catalytic activity">
    <reaction evidence="11">
        <text>L-threonyl-[protein] + ATP = O-phospho-L-threonyl-[protein] + ADP + H(+)</text>
        <dbReference type="Rhea" id="RHEA:46608"/>
        <dbReference type="Rhea" id="RHEA-COMP:11060"/>
        <dbReference type="Rhea" id="RHEA-COMP:11605"/>
        <dbReference type="ChEBI" id="CHEBI:15378"/>
        <dbReference type="ChEBI" id="CHEBI:30013"/>
        <dbReference type="ChEBI" id="CHEBI:30616"/>
        <dbReference type="ChEBI" id="CHEBI:61977"/>
        <dbReference type="ChEBI" id="CHEBI:456216"/>
        <dbReference type="EC" id="2.7.11.22"/>
    </reaction>
</comment>
<feature type="binding site" evidence="14">
    <location>
        <position position="34"/>
    </location>
    <ligand>
        <name>ATP</name>
        <dbReference type="ChEBI" id="CHEBI:30616"/>
    </ligand>
</feature>
<evidence type="ECO:0000256" key="13">
    <source>
        <dbReference type="ARBA" id="ARBA00048367"/>
    </source>
</evidence>
<dbReference type="GO" id="GO:0004707">
    <property type="term" value="F:MAP kinase activity"/>
    <property type="evidence" value="ECO:0007669"/>
    <property type="project" value="UniProtKB-EC"/>
</dbReference>
<keyword evidence="9 14" id="KW-0067">ATP-binding</keyword>
<evidence type="ECO:0000256" key="8">
    <source>
        <dbReference type="ARBA" id="ARBA00022777"/>
    </source>
</evidence>
<dbReference type="FunCoup" id="A0A1Q3D048">
    <property type="interactions" value="790"/>
</dbReference>
<keyword evidence="19" id="KW-1185">Reference proteome</keyword>
<evidence type="ECO:0000259" key="17">
    <source>
        <dbReference type="PROSITE" id="PS50011"/>
    </source>
</evidence>
<keyword evidence="4 15" id="KW-0723">Serine/threonine-protein kinase</keyword>
<reference evidence="19" key="1">
    <citation type="submission" date="2016-04" db="EMBL/GenBank/DDBJ databases">
        <title>Cephalotus genome sequencing.</title>
        <authorList>
            <person name="Fukushima K."/>
            <person name="Hasebe M."/>
            <person name="Fang X."/>
        </authorList>
    </citation>
    <scope>NUCLEOTIDE SEQUENCE [LARGE SCALE GENOMIC DNA]</scope>
    <source>
        <strain evidence="19">cv. St1</strain>
    </source>
</reference>
<feature type="compositionally biased region" description="Polar residues" evidence="16">
    <location>
        <begin position="365"/>
        <end position="388"/>
    </location>
</feature>
<feature type="region of interest" description="Disordered" evidence="16">
    <location>
        <begin position="297"/>
        <end position="338"/>
    </location>
</feature>
<comment type="caution">
    <text evidence="18">The sequence shown here is derived from an EMBL/GenBank/DDBJ whole genome shotgun (WGS) entry which is preliminary data.</text>
</comment>
<dbReference type="PROSITE" id="PS50011">
    <property type="entry name" value="PROTEIN_KINASE_DOM"/>
    <property type="match status" value="1"/>
</dbReference>
<evidence type="ECO:0000256" key="15">
    <source>
        <dbReference type="RuleBase" id="RU000304"/>
    </source>
</evidence>
<dbReference type="PROSITE" id="PS00107">
    <property type="entry name" value="PROTEIN_KINASE_ATP"/>
    <property type="match status" value="1"/>
</dbReference>
<dbReference type="PANTHER" id="PTHR24055">
    <property type="entry name" value="MITOGEN-ACTIVATED PROTEIN KINASE"/>
    <property type="match status" value="1"/>
</dbReference>
<dbReference type="GO" id="GO:0004693">
    <property type="term" value="F:cyclin-dependent protein serine/threonine kinase activity"/>
    <property type="evidence" value="ECO:0007669"/>
    <property type="project" value="UniProtKB-EC"/>
</dbReference>
<dbReference type="InterPro" id="IPR008271">
    <property type="entry name" value="Ser/Thr_kinase_AS"/>
</dbReference>
<feature type="region of interest" description="Disordered" evidence="16">
    <location>
        <begin position="357"/>
        <end position="425"/>
    </location>
</feature>
<evidence type="ECO:0000256" key="5">
    <source>
        <dbReference type="ARBA" id="ARBA00022553"/>
    </source>
</evidence>
<dbReference type="InParanoid" id="A0A1Q3D048"/>
<evidence type="ECO:0000256" key="7">
    <source>
        <dbReference type="ARBA" id="ARBA00022741"/>
    </source>
</evidence>
<evidence type="ECO:0000313" key="19">
    <source>
        <dbReference type="Proteomes" id="UP000187406"/>
    </source>
</evidence>
<evidence type="ECO:0000256" key="10">
    <source>
        <dbReference type="ARBA" id="ARBA00047592"/>
    </source>
</evidence>
<dbReference type="Gene3D" id="3.30.200.20">
    <property type="entry name" value="Phosphorylase Kinase, domain 1"/>
    <property type="match status" value="1"/>
</dbReference>
<evidence type="ECO:0000256" key="14">
    <source>
        <dbReference type="PROSITE-ProRule" id="PRU10141"/>
    </source>
</evidence>
<dbReference type="Gene3D" id="1.10.510.10">
    <property type="entry name" value="Transferase(Phosphotransferase) domain 1"/>
    <property type="match status" value="1"/>
</dbReference>
<sequence length="454" mass="51677">MERYKLIKEVGDGTFGSVWRAINKQTGEVVAIKKMKKKYYSWEECVNLREVKSLRRMTHPNIVKLKEVIRENDILYFVFEYMEFNLYQLMKDRVKLFSESEVRNWCFQVFQGLAYMHHRGYFHRDLKPENLLVTKDVIKIADFGLAREISSQPPYTEYVSTRWYRAPEVLLQSYMYTSKVDMWAMGAIMAELFTLRPLFPGTSEADEIYKICSVIGTPTKDSWLDGLDLARDINYQFPQFAGFHLCALIPSVSEDAINLITSLCSWDPCKRPTAAEALQHPFFKSCFYVPPSLRPRAAVTRTPPSASTKGALEQQGTRRYSGALSNSKLNSNFSSPKLNASLSTGVQRKLEMVNQNANKNDKSLKSSARQSKYQPPGRNSPSSVNKGSRTARRVSNAAEKLSNMTIAPRRQSLGQHSRPLMKAGGQWNAESGDLFLKPTEPILPIRTYGRKVAG</sequence>
<dbReference type="InterPro" id="IPR000719">
    <property type="entry name" value="Prot_kinase_dom"/>
</dbReference>
<dbReference type="SUPFAM" id="SSF56112">
    <property type="entry name" value="Protein kinase-like (PK-like)"/>
    <property type="match status" value="1"/>
</dbReference>
<evidence type="ECO:0000256" key="12">
    <source>
        <dbReference type="ARBA" id="ARBA00048312"/>
    </source>
</evidence>
<evidence type="ECO:0000256" key="2">
    <source>
        <dbReference type="ARBA" id="ARBA00008832"/>
    </source>
</evidence>
<dbReference type="CDD" id="cd07830">
    <property type="entry name" value="STKc_MAK_like"/>
    <property type="match status" value="1"/>
</dbReference>
<dbReference type="EC" id="2.7.11.22" evidence="3"/>
<accession>A0A1Q3D048</accession>
<comment type="catalytic activity">
    <reaction evidence="10">
        <text>L-threonyl-[protein] + ATP = O-phospho-L-threonyl-[protein] + ADP + H(+)</text>
        <dbReference type="Rhea" id="RHEA:46608"/>
        <dbReference type="Rhea" id="RHEA-COMP:11060"/>
        <dbReference type="Rhea" id="RHEA-COMP:11605"/>
        <dbReference type="ChEBI" id="CHEBI:15378"/>
        <dbReference type="ChEBI" id="CHEBI:30013"/>
        <dbReference type="ChEBI" id="CHEBI:30616"/>
        <dbReference type="ChEBI" id="CHEBI:61977"/>
        <dbReference type="ChEBI" id="CHEBI:456216"/>
        <dbReference type="EC" id="2.7.11.24"/>
    </reaction>
</comment>
<keyword evidence="5" id="KW-0597">Phosphoprotein</keyword>
<evidence type="ECO:0000256" key="11">
    <source>
        <dbReference type="ARBA" id="ARBA00047811"/>
    </source>
</evidence>
<dbReference type="Pfam" id="PF00069">
    <property type="entry name" value="Pkinase"/>
    <property type="match status" value="1"/>
</dbReference>
<evidence type="ECO:0000256" key="4">
    <source>
        <dbReference type="ARBA" id="ARBA00022527"/>
    </source>
</evidence>
<keyword evidence="6" id="KW-0808">Transferase</keyword>
<evidence type="ECO:0000256" key="6">
    <source>
        <dbReference type="ARBA" id="ARBA00022679"/>
    </source>
</evidence>
<gene>
    <name evidence="18" type="ORF">CFOL_v3_29256</name>
</gene>
<keyword evidence="8 18" id="KW-0418">Kinase</keyword>
<organism evidence="18 19">
    <name type="scientific">Cephalotus follicularis</name>
    <name type="common">Albany pitcher plant</name>
    <dbReference type="NCBI Taxonomy" id="3775"/>
    <lineage>
        <taxon>Eukaryota</taxon>
        <taxon>Viridiplantae</taxon>
        <taxon>Streptophyta</taxon>
        <taxon>Embryophyta</taxon>
        <taxon>Tracheophyta</taxon>
        <taxon>Spermatophyta</taxon>
        <taxon>Magnoliopsida</taxon>
        <taxon>eudicotyledons</taxon>
        <taxon>Gunneridae</taxon>
        <taxon>Pentapetalae</taxon>
        <taxon>rosids</taxon>
        <taxon>fabids</taxon>
        <taxon>Oxalidales</taxon>
        <taxon>Cephalotaceae</taxon>
        <taxon>Cephalotus</taxon>
    </lineage>
</organism>
<dbReference type="STRING" id="3775.A0A1Q3D048"/>
<dbReference type="Proteomes" id="UP000187406">
    <property type="component" value="Unassembled WGS sequence"/>
</dbReference>
<feature type="domain" description="Protein kinase" evidence="17">
    <location>
        <begin position="4"/>
        <end position="283"/>
    </location>
</feature>
<dbReference type="FunFam" id="3.30.200.20:FF:000262">
    <property type="entry name" value="cyclin-dependent kinase F-4-like"/>
    <property type="match status" value="1"/>
</dbReference>
<dbReference type="GO" id="GO:0005524">
    <property type="term" value="F:ATP binding"/>
    <property type="evidence" value="ECO:0007669"/>
    <property type="project" value="UniProtKB-UniRule"/>
</dbReference>
<feature type="compositionally biased region" description="Low complexity" evidence="16">
    <location>
        <begin position="324"/>
        <end position="338"/>
    </location>
</feature>
<protein>
    <recommendedName>
        <fullName evidence="3">cyclin-dependent kinase</fullName>
        <ecNumber evidence="3">2.7.11.22</ecNumber>
    </recommendedName>
</protein>
<dbReference type="SMART" id="SM00220">
    <property type="entry name" value="S_TKc"/>
    <property type="match status" value="1"/>
</dbReference>
<evidence type="ECO:0000256" key="16">
    <source>
        <dbReference type="SAM" id="MobiDB-lite"/>
    </source>
</evidence>
<dbReference type="FunFam" id="1.10.510.10:FF:000104">
    <property type="entry name" value="serine/threonine-protein kinase MAK isoform X1"/>
    <property type="match status" value="1"/>
</dbReference>
<dbReference type="EMBL" id="BDDD01003697">
    <property type="protein sequence ID" value="GAV85822.1"/>
    <property type="molecule type" value="Genomic_DNA"/>
</dbReference>
<evidence type="ECO:0000313" key="18">
    <source>
        <dbReference type="EMBL" id="GAV85822.1"/>
    </source>
</evidence>
<evidence type="ECO:0000256" key="9">
    <source>
        <dbReference type="ARBA" id="ARBA00022840"/>
    </source>
</evidence>
<dbReference type="PROSITE" id="PS00108">
    <property type="entry name" value="PROTEIN_KINASE_ST"/>
    <property type="match status" value="1"/>
</dbReference>
<comment type="similarity">
    <text evidence="2">Belongs to the protein kinase superfamily. CMGC Ser/Thr protein kinase family. MAP kinase subfamily.</text>
</comment>
<evidence type="ECO:0000256" key="1">
    <source>
        <dbReference type="ARBA" id="ARBA00006485"/>
    </source>
</evidence>
<comment type="catalytic activity">
    <reaction evidence="12">
        <text>L-seryl-[protein] + ATP = O-phospho-L-seryl-[protein] + ADP + H(+)</text>
        <dbReference type="Rhea" id="RHEA:17989"/>
        <dbReference type="Rhea" id="RHEA-COMP:9863"/>
        <dbReference type="Rhea" id="RHEA-COMP:11604"/>
        <dbReference type="ChEBI" id="CHEBI:15378"/>
        <dbReference type="ChEBI" id="CHEBI:29999"/>
        <dbReference type="ChEBI" id="CHEBI:30616"/>
        <dbReference type="ChEBI" id="CHEBI:83421"/>
        <dbReference type="ChEBI" id="CHEBI:456216"/>
        <dbReference type="EC" id="2.7.11.24"/>
    </reaction>
</comment>
<name>A0A1Q3D048_CEPFO</name>
<dbReference type="OrthoDB" id="2158884at2759"/>